<evidence type="ECO:0000313" key="4">
    <source>
        <dbReference type="Proteomes" id="UP000037697"/>
    </source>
</evidence>
<evidence type="ECO:0000259" key="2">
    <source>
        <dbReference type="Pfam" id="PF13248"/>
    </source>
</evidence>
<protein>
    <recommendedName>
        <fullName evidence="2">Putative zinc-ribbon domain-containing protein</fullName>
    </recommendedName>
</protein>
<gene>
    <name evidence="3" type="ORF">ACX05_23435</name>
</gene>
<dbReference type="Pfam" id="PF13248">
    <property type="entry name" value="Zn_ribbon_3"/>
    <property type="match status" value="1"/>
</dbReference>
<reference evidence="3 4" key="1">
    <citation type="submission" date="2015-07" db="EMBL/GenBank/DDBJ databases">
        <title>Foodborne Vibrio parahaemolyticus Isolates.</title>
        <authorList>
            <person name="Ronholm J."/>
            <person name="Petronella N."/>
            <person name="Kenwell R."/>
            <person name="Banerjee S."/>
        </authorList>
    </citation>
    <scope>NUCLEOTIDE SEQUENCE [LARGE SCALE GENOMIC DNA]</scope>
    <source>
        <strain evidence="3 4">HS-06-05</strain>
    </source>
</reference>
<proteinExistence type="predicted"/>
<name>A0AAW3IRA9_VIBPH</name>
<organism evidence="3 4">
    <name type="scientific">Vibrio parahaemolyticus</name>
    <dbReference type="NCBI Taxonomy" id="670"/>
    <lineage>
        <taxon>Bacteria</taxon>
        <taxon>Pseudomonadati</taxon>
        <taxon>Pseudomonadota</taxon>
        <taxon>Gammaproteobacteria</taxon>
        <taxon>Vibrionales</taxon>
        <taxon>Vibrionaceae</taxon>
        <taxon>Vibrio</taxon>
    </lineage>
</organism>
<keyword evidence="1" id="KW-0472">Membrane</keyword>
<comment type="caution">
    <text evidence="3">The sequence shown here is derived from an EMBL/GenBank/DDBJ whole genome shotgun (WGS) entry which is preliminary data.</text>
</comment>
<feature type="transmembrane region" description="Helical" evidence="1">
    <location>
        <begin position="28"/>
        <end position="47"/>
    </location>
</feature>
<evidence type="ECO:0000256" key="1">
    <source>
        <dbReference type="SAM" id="Phobius"/>
    </source>
</evidence>
<dbReference type="InterPro" id="IPR059113">
    <property type="entry name" value="Znf_ribbon"/>
</dbReference>
<dbReference type="EMBL" id="LIRS01000149">
    <property type="protein sequence ID" value="KOY19444.1"/>
    <property type="molecule type" value="Genomic_DNA"/>
</dbReference>
<feature type="domain" description="Putative zinc-ribbon" evidence="2">
    <location>
        <begin position="63"/>
        <end position="88"/>
    </location>
</feature>
<sequence length="89" mass="9178">MFGIIIWLGLSIGVGAFAASKGRSGIGFFILSLLLSPLIGLIVALVVSPVTAKVEAAAIESGEHKKCPKCAELVKSEAIVCKHCQADLA</sequence>
<dbReference type="Proteomes" id="UP000037697">
    <property type="component" value="Unassembled WGS sequence"/>
</dbReference>
<dbReference type="RefSeq" id="WP_025549200.1">
    <property type="nucleotide sequence ID" value="NZ_CP009847.1"/>
</dbReference>
<dbReference type="AlphaFoldDB" id="A0AAW3IRA9"/>
<keyword evidence="1" id="KW-0812">Transmembrane</keyword>
<evidence type="ECO:0000313" key="3">
    <source>
        <dbReference type="EMBL" id="KOY19444.1"/>
    </source>
</evidence>
<keyword evidence="1" id="KW-1133">Transmembrane helix</keyword>
<accession>A0AAW3IRA9</accession>